<dbReference type="InterPro" id="IPR002048">
    <property type="entry name" value="EF_hand_dom"/>
</dbReference>
<keyword evidence="2" id="KW-0106">Calcium</keyword>
<sequence>MAATYRLMVTSVNPYSSVVIDQHFQHTVHYCMGTCRMLKQGVTCTVAHHSVCAELGVQDASLDPKTESGLTLSGNEDYQQILPNNPRIRKGSSAQTSSSLKDITGETINLARGKIKEFSFEKVKTPSSHTAYGKGRKVRSDSFNRQSFDFDLIYGHLNNDENCPPCGFSQSPSPVDKWQEGSEVPEVTISPVVPFSPHSFSEENFITQILEKHKLDGGSGGDIKVCLDILLKCSEDLKKCTNIIKHCIKRKSADSVGGGNSSDPVAYSKMLYMNLMTRFSSYLKKLPFEFKPPGPREATDLAELVNCLHGLQQAPFPAVFGDEQPPRYEDIIQLPSPSAVPVALPGDQREVSSTSPSSQTSTVGFTSNSHHSVPQESSARAVKDACALPQLPAMSPSDCVTPTEALYIEEESDGERKKAEHKGDSWEGLERSYQLAGCSHLTAERAAAGDAEFSHTAENMAPLKPVLDPALRGSQAGVSKGQQKCSKVEKEEIDKLLLDLESFSQKMESTLREPSLKGSEPARSQVSGWQGRQVLPQALEPKSKPVDPTSPLSKIMETSGHKMEEDDKALLLRIMESIENFAQELVEFQKGKGSLSKEKEVMQILQESLTAPSQSLLAEQKSCSASRDSVPASIQQPPEVIKVQSKQEKKPGPPSSAPWSSAVNPRAPLPVNKATSSAPSSINIPRFYFPKGFPSVYADHEEIIASIEGAFREFEDEKANVCEMGKIATVCGCPVYWKVPLFNASGGERTGCVSVHSFVSLWRKILGDCHDDAARFMYLLAKPGCDYLEQEDFVPLLQDVLDTHPGLTFMKDAPEFHPQYITTVIQRIFYTVNRSWSGKITLTELRKSNLLQTLALLEEEEDINLITDYFSYNHFYVIYCKFWELDTDHDLYISQEDLARYSDQALSSRIIERIFSGAVVRGNEVHKEGRMSYSHFVWFLISEEDKSTPTSIEYWFRCMDLDGDGVLSMYELEYFYEEQCERMEALDIEPLSFPDLLCQMLDLVKPEREGRITLRDLKRCRMAHVFYNTFFNLQKYLDNDQRDPSAMQKDLDDDGPEPSEWDRYAAKEYELLVAEESGTESLHEG</sequence>
<feature type="domain" description="EF-hand" evidence="5">
    <location>
        <begin position="947"/>
        <end position="982"/>
    </location>
</feature>
<dbReference type="FunFam" id="1.10.238.220:FF:000001">
    <property type="entry name" value="Serine/threonine-protein phosphatase 2A regulatory subunit B'' subunit alpha"/>
    <property type="match status" value="1"/>
</dbReference>
<evidence type="ECO:0000256" key="4">
    <source>
        <dbReference type="SAM" id="MobiDB-lite"/>
    </source>
</evidence>
<organism evidence="6 7">
    <name type="scientific">Rhinopomastus cyanomelas</name>
    <name type="common">Common scimitarbill</name>
    <dbReference type="NCBI Taxonomy" id="113115"/>
    <lineage>
        <taxon>Eukaryota</taxon>
        <taxon>Metazoa</taxon>
        <taxon>Chordata</taxon>
        <taxon>Craniata</taxon>
        <taxon>Vertebrata</taxon>
        <taxon>Euteleostomi</taxon>
        <taxon>Archelosauria</taxon>
        <taxon>Archosauria</taxon>
        <taxon>Dinosauria</taxon>
        <taxon>Saurischia</taxon>
        <taxon>Theropoda</taxon>
        <taxon>Coelurosauria</taxon>
        <taxon>Aves</taxon>
        <taxon>Neognathae</taxon>
        <taxon>Neoaves</taxon>
        <taxon>Telluraves</taxon>
        <taxon>Coraciimorphae</taxon>
        <taxon>Bucerotiformes</taxon>
        <taxon>Rhinopomastidae</taxon>
        <taxon>Rhinopomastus</taxon>
    </lineage>
</organism>
<feature type="region of interest" description="Disordered" evidence="4">
    <location>
        <begin position="509"/>
        <end position="561"/>
    </location>
</feature>
<dbReference type="PROSITE" id="PS00018">
    <property type="entry name" value="EF_HAND_1"/>
    <property type="match status" value="1"/>
</dbReference>
<dbReference type="Pfam" id="PF13499">
    <property type="entry name" value="EF-hand_7"/>
    <property type="match status" value="1"/>
</dbReference>
<keyword evidence="1" id="KW-0479">Metal-binding</keyword>
<dbReference type="InterPro" id="IPR048855">
    <property type="entry name" value="P2R3A_B_D_EF-hand"/>
</dbReference>
<dbReference type="InterPro" id="IPR041534">
    <property type="entry name" value="EF-hand_13"/>
</dbReference>
<dbReference type="GO" id="GO:0019888">
    <property type="term" value="F:protein phosphatase regulator activity"/>
    <property type="evidence" value="ECO:0007669"/>
    <property type="project" value="TreeGrafter"/>
</dbReference>
<feature type="non-terminal residue" evidence="6">
    <location>
        <position position="1085"/>
    </location>
</feature>
<dbReference type="PROSITE" id="PS50222">
    <property type="entry name" value="EF_HAND_2"/>
    <property type="match status" value="1"/>
</dbReference>
<evidence type="ECO:0000256" key="3">
    <source>
        <dbReference type="ARBA" id="ARBA00093310"/>
    </source>
</evidence>
<feature type="compositionally biased region" description="Polar residues" evidence="4">
    <location>
        <begin position="363"/>
        <end position="378"/>
    </location>
</feature>
<feature type="region of interest" description="Disordered" evidence="4">
    <location>
        <begin position="339"/>
        <end position="381"/>
    </location>
</feature>
<dbReference type="GO" id="GO:0000159">
    <property type="term" value="C:protein phosphatase type 2A complex"/>
    <property type="evidence" value="ECO:0007669"/>
    <property type="project" value="TreeGrafter"/>
</dbReference>
<dbReference type="AlphaFoldDB" id="A0A7L1NMW3"/>
<dbReference type="EMBL" id="VXBP01007476">
    <property type="protein sequence ID" value="NXO00706.1"/>
    <property type="molecule type" value="Genomic_DNA"/>
</dbReference>
<dbReference type="InterPro" id="IPR011992">
    <property type="entry name" value="EF-hand-dom_pair"/>
</dbReference>
<evidence type="ECO:0000313" key="6">
    <source>
        <dbReference type="EMBL" id="NXO00706.1"/>
    </source>
</evidence>
<dbReference type="Gene3D" id="1.10.238.10">
    <property type="entry name" value="EF-hand"/>
    <property type="match status" value="1"/>
</dbReference>
<evidence type="ECO:0000259" key="5">
    <source>
        <dbReference type="PROSITE" id="PS50222"/>
    </source>
</evidence>
<dbReference type="FunFam" id="1.10.238.230:FF:000001">
    <property type="entry name" value="Serine/threonine-protein phosphatase 2A regulatory subunit B'' subunit beta"/>
    <property type="match status" value="1"/>
</dbReference>
<keyword evidence="7" id="KW-1185">Reference proteome</keyword>
<dbReference type="SUPFAM" id="SSF47473">
    <property type="entry name" value="EF-hand"/>
    <property type="match status" value="2"/>
</dbReference>
<evidence type="ECO:0000256" key="2">
    <source>
        <dbReference type="ARBA" id="ARBA00022837"/>
    </source>
</evidence>
<protein>
    <submittedName>
        <fullName evidence="6">P2R3A phosphatase</fullName>
    </submittedName>
</protein>
<dbReference type="Pfam" id="PF21161">
    <property type="entry name" value="P2R3B_EF-hand"/>
    <property type="match status" value="1"/>
</dbReference>
<dbReference type="FunFam" id="1.10.238.10:FF:000628">
    <property type="entry name" value="Serine/threonine-protein phosphatase 2A regulatory subunit B'' subunit beta"/>
    <property type="match status" value="1"/>
</dbReference>
<reference evidence="6 7" key="1">
    <citation type="submission" date="2019-09" db="EMBL/GenBank/DDBJ databases">
        <title>Bird 10,000 Genomes (B10K) Project - Family phase.</title>
        <authorList>
            <person name="Zhang G."/>
        </authorList>
    </citation>
    <scope>NUCLEOTIDE SEQUENCE [LARGE SCALE GENOMIC DNA]</scope>
    <source>
        <strain evidence="6">B10K-DU-002-35</strain>
        <tissue evidence="6">Muscle</tissue>
    </source>
</reference>
<name>A0A7L1NMW3_RHICY</name>
<evidence type="ECO:0000313" key="7">
    <source>
        <dbReference type="Proteomes" id="UP000565785"/>
    </source>
</evidence>
<dbReference type="Pfam" id="PF17958">
    <property type="entry name" value="EF-hand_13"/>
    <property type="match status" value="1"/>
</dbReference>
<feature type="region of interest" description="Disordered" evidence="4">
    <location>
        <begin position="642"/>
        <end position="676"/>
    </location>
</feature>
<dbReference type="PANTHER" id="PTHR14095:SF3">
    <property type="entry name" value="SERINE_THREONINE-PROTEIN PHOSPHATASE 2A REGULATORY SUBUNIT B'' SUBUNIT ALPHA"/>
    <property type="match status" value="1"/>
</dbReference>
<comment type="caution">
    <text evidence="6">The sequence shown here is derived from an EMBL/GenBank/DDBJ whole genome shotgun (WGS) entry which is preliminary data.</text>
</comment>
<feature type="non-terminal residue" evidence="6">
    <location>
        <position position="1"/>
    </location>
</feature>
<dbReference type="InterPro" id="IPR018247">
    <property type="entry name" value="EF_Hand_1_Ca_BS"/>
</dbReference>
<dbReference type="OrthoDB" id="5586at2759"/>
<gene>
    <name evidence="6" type="primary">Ppp2r3a</name>
    <name evidence="6" type="ORF">RHICYA_R05316</name>
</gene>
<dbReference type="Gene3D" id="1.10.238.230">
    <property type="match status" value="1"/>
</dbReference>
<proteinExistence type="predicted"/>
<evidence type="ECO:0000256" key="1">
    <source>
        <dbReference type="ARBA" id="ARBA00022723"/>
    </source>
</evidence>
<dbReference type="Gene3D" id="1.10.238.220">
    <property type="match status" value="1"/>
</dbReference>
<dbReference type="GO" id="GO:0005509">
    <property type="term" value="F:calcium ion binding"/>
    <property type="evidence" value="ECO:0007669"/>
    <property type="project" value="InterPro"/>
</dbReference>
<dbReference type="Proteomes" id="UP000565785">
    <property type="component" value="Unassembled WGS sequence"/>
</dbReference>
<feature type="compositionally biased region" description="Low complexity" evidence="4">
    <location>
        <begin position="352"/>
        <end position="362"/>
    </location>
</feature>
<dbReference type="PANTHER" id="PTHR14095">
    <property type="entry name" value="PHOSPHATASE 2A REGULATORY SUBUNIT-RELATED"/>
    <property type="match status" value="1"/>
</dbReference>
<accession>A0A7L1NMW3</accession>
<comment type="function">
    <text evidence="3">The B regulatory subunit might modulate substrate selectivity and catalytic activity, and might also direct the localization of the catalytic enzyme to a particular subcellular compartment.</text>
</comment>